<name>A0A498RHQ8_9FIRM</name>
<proteinExistence type="predicted"/>
<accession>A0A498RHQ8</accession>
<dbReference type="InterPro" id="IPR027463">
    <property type="entry name" value="AcrB_DN_DC_subdom"/>
</dbReference>
<feature type="transmembrane region" description="Helical" evidence="1">
    <location>
        <begin position="531"/>
        <end position="554"/>
    </location>
</feature>
<evidence type="ECO:0000256" key="1">
    <source>
        <dbReference type="SAM" id="Phobius"/>
    </source>
</evidence>
<gene>
    <name evidence="2" type="ORF">LUCI_4941</name>
</gene>
<organism evidence="2 3">
    <name type="scientific">Lucifera butyrica</name>
    <dbReference type="NCBI Taxonomy" id="1351585"/>
    <lineage>
        <taxon>Bacteria</taxon>
        <taxon>Bacillati</taxon>
        <taxon>Bacillota</taxon>
        <taxon>Negativicutes</taxon>
        <taxon>Veillonellales</taxon>
        <taxon>Veillonellaceae</taxon>
        <taxon>Lucifera</taxon>
    </lineage>
</organism>
<sequence>MKLTEISLKRPVFATVMILALVTLGLFSYLSLNVDEYPDVEIPVVAVTVNYPGASPEQVESKITQKVEETVSVVPGVDHITSTVKEGTSTTVIQFTMETSAATAAQDVRDKVGRLQGVLPQDADAPIVTRFDPSDLPIASIALTGNLSQRELTLLAEDVVTKRLEAVNGVAAVNVQGALEREIQVNMDSNKLAAFDLTIPEVLNSLRSENIESPGGQLTDGKRNTDLRTVGSITAPGQFLDLPIARRDGVQLYVRDIAGVDDTTKTATTLTKLNDKPAIGLDIMKQSGSNTVEVAKNVRQEMAKIKQDLPPGVEMTLVRDNSRQINDSIHDVLFNLVLGGLLAVVIVFLFLGNWRSTVIAAIAIPTSIVTSFFVMKVLNFTLNTMSLLALSLAVGLLIDDAIVVIENIVRHLEMGKDKQVAASEGTDEIGLAVMATTFTLVAVFLPVGMMTGIVGQFFKQFGITVAVSVLVSLLVAFTLTPLLAAKYLAPAPEQSQSRLQTIWRQWNRVFDHWTVRYSELLRYALGHRGKVLLIAVALFAGSLALLPLVGSTFIPDADNSELSVSASVDPGMNVQAVGDIADKISRIVHSLPEVTMTYSTADVNSINIVTELKPKNQRNVSDNDVIAVLREKLNEIPGVQISITKKSGLSSTKPVSLVIQGTSLDTLAGLAEQVEQIVAATQGAVDVSSSYEAGNPDAQVVVDRDKASDLGVSTANIADTLQTMFNGTVVSQYRDEDDSYDVRVILAPDDRRSLTDVNHVYLPSAYRDNNGQTVMIPLSAVTKTVYATSPTQILRYDRQDQVTISANLRGITLGDFNKLLAKKLAAVKLPDGYRFVATGQSQQMADAFQGILIALAMAVLFIFFVLAAQFENYIDPFAIMLALPLAIIGAILGLLAMHSTLNMMSLIGIIMLMGLVTKNAILLIDFAKQRIGQGVERNQALIEAAVIRMRPIMMTTTAMVFGMLPLAFGIGPGAETRAPMAHAIIGGLITSTILTLIVVPVVYTILDDLRSRKWSVSMAHGLLDASHDSNTQTDDVLPDHKA</sequence>
<feature type="transmembrane region" description="Helical" evidence="1">
    <location>
        <begin position="332"/>
        <end position="351"/>
    </location>
</feature>
<feature type="transmembrane region" description="Helical" evidence="1">
    <location>
        <begin position="983"/>
        <end position="1006"/>
    </location>
</feature>
<protein>
    <submittedName>
        <fullName evidence="2">Acriflavin resistance protein</fullName>
    </submittedName>
</protein>
<feature type="transmembrane region" description="Helical" evidence="1">
    <location>
        <begin position="358"/>
        <end position="375"/>
    </location>
</feature>
<dbReference type="GO" id="GO:0005886">
    <property type="term" value="C:plasma membrane"/>
    <property type="evidence" value="ECO:0007669"/>
    <property type="project" value="TreeGrafter"/>
</dbReference>
<dbReference type="Gene3D" id="3.30.2090.10">
    <property type="entry name" value="Multidrug efflux transporter AcrB TolC docking domain, DN and DC subdomains"/>
    <property type="match status" value="2"/>
</dbReference>
<dbReference type="InterPro" id="IPR001036">
    <property type="entry name" value="Acrflvin-R"/>
</dbReference>
<dbReference type="PANTHER" id="PTHR32063:SF0">
    <property type="entry name" value="SWARMING MOTILITY PROTEIN SWRC"/>
    <property type="match status" value="1"/>
</dbReference>
<dbReference type="PRINTS" id="PR00702">
    <property type="entry name" value="ACRIFLAVINRP"/>
</dbReference>
<dbReference type="EMBL" id="UPPP01000133">
    <property type="protein sequence ID" value="VBB09643.1"/>
    <property type="molecule type" value="Genomic_DNA"/>
</dbReference>
<dbReference type="SUPFAM" id="SSF82714">
    <property type="entry name" value="Multidrug efflux transporter AcrB TolC docking domain, DN and DC subdomains"/>
    <property type="match status" value="2"/>
</dbReference>
<keyword evidence="1" id="KW-1133">Transmembrane helix</keyword>
<feature type="transmembrane region" description="Helical" evidence="1">
    <location>
        <begin position="952"/>
        <end position="971"/>
    </location>
</feature>
<dbReference type="AlphaFoldDB" id="A0A498RHQ8"/>
<dbReference type="OrthoDB" id="8270at2"/>
<feature type="transmembrane region" description="Helical" evidence="1">
    <location>
        <begin position="387"/>
        <end position="409"/>
    </location>
</feature>
<evidence type="ECO:0000313" key="3">
    <source>
        <dbReference type="Proteomes" id="UP000277811"/>
    </source>
</evidence>
<dbReference type="Proteomes" id="UP000277811">
    <property type="component" value="Unassembled WGS sequence"/>
</dbReference>
<dbReference type="Gene3D" id="1.20.1640.10">
    <property type="entry name" value="Multidrug efflux transporter AcrB transmembrane domain"/>
    <property type="match status" value="2"/>
</dbReference>
<dbReference type="RefSeq" id="WP_122630420.1">
    <property type="nucleotide sequence ID" value="NZ_UPPP01000133.1"/>
</dbReference>
<feature type="transmembrane region" description="Helical" evidence="1">
    <location>
        <begin position="12"/>
        <end position="32"/>
    </location>
</feature>
<dbReference type="Gene3D" id="3.30.70.1320">
    <property type="entry name" value="Multidrug efflux transporter AcrB pore domain like"/>
    <property type="match status" value="1"/>
</dbReference>
<feature type="transmembrane region" description="Helical" evidence="1">
    <location>
        <begin position="903"/>
        <end position="924"/>
    </location>
</feature>
<feature type="transmembrane region" description="Helical" evidence="1">
    <location>
        <begin position="461"/>
        <end position="489"/>
    </location>
</feature>
<keyword evidence="1" id="KW-0812">Transmembrane</keyword>
<dbReference type="Gene3D" id="3.30.70.1430">
    <property type="entry name" value="Multidrug efflux transporter AcrB pore domain"/>
    <property type="match status" value="2"/>
</dbReference>
<dbReference type="PANTHER" id="PTHR32063">
    <property type="match status" value="1"/>
</dbReference>
<dbReference type="Gene3D" id="3.30.70.1440">
    <property type="entry name" value="Multidrug efflux transporter AcrB pore domain"/>
    <property type="match status" value="1"/>
</dbReference>
<dbReference type="SUPFAM" id="SSF82866">
    <property type="entry name" value="Multidrug efflux transporter AcrB transmembrane domain"/>
    <property type="match status" value="2"/>
</dbReference>
<dbReference type="GO" id="GO:0042910">
    <property type="term" value="F:xenobiotic transmembrane transporter activity"/>
    <property type="evidence" value="ECO:0007669"/>
    <property type="project" value="TreeGrafter"/>
</dbReference>
<feature type="transmembrane region" description="Helical" evidence="1">
    <location>
        <begin position="877"/>
        <end position="897"/>
    </location>
</feature>
<feature type="transmembrane region" description="Helical" evidence="1">
    <location>
        <begin position="847"/>
        <end position="870"/>
    </location>
</feature>
<keyword evidence="1" id="KW-0472">Membrane</keyword>
<dbReference type="SUPFAM" id="SSF82693">
    <property type="entry name" value="Multidrug efflux transporter AcrB pore domain, PN1, PN2, PC1 and PC2 subdomains"/>
    <property type="match status" value="3"/>
</dbReference>
<dbReference type="Pfam" id="PF00873">
    <property type="entry name" value="ACR_tran"/>
    <property type="match status" value="1"/>
</dbReference>
<feature type="transmembrane region" description="Helical" evidence="1">
    <location>
        <begin position="429"/>
        <end position="449"/>
    </location>
</feature>
<reference evidence="2 3" key="1">
    <citation type="submission" date="2018-06" db="EMBL/GenBank/DDBJ databases">
        <authorList>
            <person name="Strepis N."/>
        </authorList>
    </citation>
    <scope>NUCLEOTIDE SEQUENCE [LARGE SCALE GENOMIC DNA]</scope>
    <source>
        <strain evidence="2">LUCI</strain>
    </source>
</reference>
<evidence type="ECO:0000313" key="2">
    <source>
        <dbReference type="EMBL" id="VBB09643.1"/>
    </source>
</evidence>
<keyword evidence="3" id="KW-1185">Reference proteome</keyword>